<name>A0A7K1SZP2_9SPHI</name>
<keyword evidence="1" id="KW-0472">Membrane</keyword>
<keyword evidence="3" id="KW-1185">Reference proteome</keyword>
<protein>
    <submittedName>
        <fullName evidence="2">YbbR-like domain-containing protein</fullName>
    </submittedName>
</protein>
<gene>
    <name evidence="2" type="ORF">GO621_14450</name>
</gene>
<organism evidence="2 3">
    <name type="scientific">Mucilaginibacter arboris</name>
    <dbReference type="NCBI Taxonomy" id="2682090"/>
    <lineage>
        <taxon>Bacteria</taxon>
        <taxon>Pseudomonadati</taxon>
        <taxon>Bacteroidota</taxon>
        <taxon>Sphingobacteriia</taxon>
        <taxon>Sphingobacteriales</taxon>
        <taxon>Sphingobacteriaceae</taxon>
        <taxon>Mucilaginibacter</taxon>
    </lineage>
</organism>
<dbReference type="InterPro" id="IPR053154">
    <property type="entry name" value="c-di-AMP_regulator"/>
</dbReference>
<accession>A0A7K1SZP2</accession>
<keyword evidence="1" id="KW-1133">Transmembrane helix</keyword>
<reference evidence="2 3" key="1">
    <citation type="submission" date="2019-12" db="EMBL/GenBank/DDBJ databases">
        <title>Mucilaginibacter sp. HMF7410 genome sequencing and assembly.</title>
        <authorList>
            <person name="Kang H."/>
            <person name="Cha I."/>
            <person name="Kim H."/>
            <person name="Joh K."/>
        </authorList>
    </citation>
    <scope>NUCLEOTIDE SEQUENCE [LARGE SCALE GENOMIC DNA]</scope>
    <source>
        <strain evidence="2 3">HMF7410</strain>
    </source>
</reference>
<comment type="caution">
    <text evidence="2">The sequence shown here is derived from an EMBL/GenBank/DDBJ whole genome shotgun (WGS) entry which is preliminary data.</text>
</comment>
<dbReference type="Gene3D" id="2.170.120.30">
    <property type="match status" value="1"/>
</dbReference>
<keyword evidence="1" id="KW-0812">Transmembrane</keyword>
<sequence>MAIIKLSRVERRRISAFFTCLVLAVVAWIFVTMSNNYTFPVKVALNYKNQPLRKAFYALQADTVTALVSGTGWQKLFANITSTQNRRITVDLKKLETQNFIVLSNQLPFINQKSDRSKQIISFNPDTVYFDFTARKVKRVPVKLQYQISYQNQYARSDDISLKPDFVTVSGPAAYVDSVSSWKTDSLIVKKANANISAKLNLFLPKENNVSIYPKTIAVTIPVDEFTEKTLEIPIKLINNKSYSKVTLFPKKVKVTFTVSLNNYSEVNTDFFEAVADLDDWQKNGLVILPVKLKQQPDYCKIVSIQPNNVNFIVRK</sequence>
<dbReference type="Proteomes" id="UP000462014">
    <property type="component" value="Unassembled WGS sequence"/>
</dbReference>
<dbReference type="Gene3D" id="2.170.120.40">
    <property type="entry name" value="YbbR-like domain"/>
    <property type="match status" value="1"/>
</dbReference>
<dbReference type="PANTHER" id="PTHR37804:SF1">
    <property type="entry name" value="CDAA REGULATORY PROTEIN CDAR"/>
    <property type="match status" value="1"/>
</dbReference>
<dbReference type="EMBL" id="WPIK01000013">
    <property type="protein sequence ID" value="MVN22727.1"/>
    <property type="molecule type" value="Genomic_DNA"/>
</dbReference>
<dbReference type="PANTHER" id="PTHR37804">
    <property type="entry name" value="CDAA REGULATORY PROTEIN CDAR"/>
    <property type="match status" value="1"/>
</dbReference>
<evidence type="ECO:0000313" key="2">
    <source>
        <dbReference type="EMBL" id="MVN22727.1"/>
    </source>
</evidence>
<dbReference type="AlphaFoldDB" id="A0A7K1SZP2"/>
<evidence type="ECO:0000256" key="1">
    <source>
        <dbReference type="SAM" id="Phobius"/>
    </source>
</evidence>
<dbReference type="Pfam" id="PF07949">
    <property type="entry name" value="YbbR"/>
    <property type="match status" value="1"/>
</dbReference>
<feature type="transmembrane region" description="Helical" evidence="1">
    <location>
        <begin position="12"/>
        <end position="31"/>
    </location>
</feature>
<dbReference type="InterPro" id="IPR012505">
    <property type="entry name" value="YbbR"/>
</dbReference>
<dbReference type="RefSeq" id="WP_157568274.1">
    <property type="nucleotide sequence ID" value="NZ_WPIK01000013.1"/>
</dbReference>
<proteinExistence type="predicted"/>
<evidence type="ECO:0000313" key="3">
    <source>
        <dbReference type="Proteomes" id="UP000462014"/>
    </source>
</evidence>